<evidence type="ECO:0000256" key="1">
    <source>
        <dbReference type="ARBA" id="ARBA00002606"/>
    </source>
</evidence>
<evidence type="ECO:0000256" key="8">
    <source>
        <dbReference type="HAMAP-Rule" id="MF_00182"/>
    </source>
</evidence>
<keyword evidence="6 8" id="KW-0648">Protein biosynthesis</keyword>
<evidence type="ECO:0000256" key="2">
    <source>
        <dbReference type="ARBA" id="ARBA00010699"/>
    </source>
</evidence>
<proteinExistence type="inferred from homology"/>
<evidence type="ECO:0000256" key="5">
    <source>
        <dbReference type="ARBA" id="ARBA00022679"/>
    </source>
</evidence>
<dbReference type="RefSeq" id="WP_119454956.1">
    <property type="nucleotide sequence ID" value="NZ_QWGA01000008.1"/>
</dbReference>
<name>A0A399RDI0_9PROT</name>
<dbReference type="Pfam" id="PF00551">
    <property type="entry name" value="Formyl_trans_N"/>
    <property type="match status" value="1"/>
</dbReference>
<evidence type="ECO:0000313" key="12">
    <source>
        <dbReference type="Proteomes" id="UP000265845"/>
    </source>
</evidence>
<dbReference type="EMBL" id="QWGA01000008">
    <property type="protein sequence ID" value="RIJ27579.1"/>
    <property type="molecule type" value="Genomic_DNA"/>
</dbReference>
<dbReference type="OrthoDB" id="9802815at2"/>
<dbReference type="InterPro" id="IPR005794">
    <property type="entry name" value="Fmt"/>
</dbReference>
<reference evidence="11 12" key="1">
    <citation type="submission" date="2018-08" db="EMBL/GenBank/DDBJ databases">
        <title>Henriciella mobilis sp. nov., isolated from seawater.</title>
        <authorList>
            <person name="Cheng H."/>
            <person name="Wu Y.-H."/>
            <person name="Xu X.-W."/>
            <person name="Guo L.-L."/>
        </authorList>
    </citation>
    <scope>NUCLEOTIDE SEQUENCE [LARGE SCALE GENOMIC DNA]</scope>
    <source>
        <strain evidence="11 12">CCUG67844</strain>
    </source>
</reference>
<dbReference type="AlphaFoldDB" id="A0A399RDI0"/>
<evidence type="ECO:0000256" key="7">
    <source>
        <dbReference type="ARBA" id="ARBA00048558"/>
    </source>
</evidence>
<comment type="catalytic activity">
    <reaction evidence="7 8">
        <text>L-methionyl-tRNA(fMet) + (6R)-10-formyltetrahydrofolate = N-formyl-L-methionyl-tRNA(fMet) + (6S)-5,6,7,8-tetrahydrofolate + H(+)</text>
        <dbReference type="Rhea" id="RHEA:24380"/>
        <dbReference type="Rhea" id="RHEA-COMP:9952"/>
        <dbReference type="Rhea" id="RHEA-COMP:9953"/>
        <dbReference type="ChEBI" id="CHEBI:15378"/>
        <dbReference type="ChEBI" id="CHEBI:57453"/>
        <dbReference type="ChEBI" id="CHEBI:78530"/>
        <dbReference type="ChEBI" id="CHEBI:78844"/>
        <dbReference type="ChEBI" id="CHEBI:195366"/>
        <dbReference type="EC" id="2.1.2.9"/>
    </reaction>
</comment>
<protein>
    <recommendedName>
        <fullName evidence="4 8">Methionyl-tRNA formyltransferase</fullName>
        <ecNumber evidence="3 8">2.1.2.9</ecNumber>
    </recommendedName>
</protein>
<gene>
    <name evidence="8" type="primary">fmt</name>
    <name evidence="11" type="ORF">D1222_14390</name>
</gene>
<dbReference type="PANTHER" id="PTHR11138">
    <property type="entry name" value="METHIONYL-TRNA FORMYLTRANSFERASE"/>
    <property type="match status" value="1"/>
</dbReference>
<dbReference type="InterPro" id="IPR044135">
    <property type="entry name" value="Met-tRNA-FMT_C"/>
</dbReference>
<evidence type="ECO:0000313" key="11">
    <source>
        <dbReference type="EMBL" id="RIJ27579.1"/>
    </source>
</evidence>
<feature type="binding site" evidence="8">
    <location>
        <begin position="113"/>
        <end position="116"/>
    </location>
    <ligand>
        <name>(6S)-5,6,7,8-tetrahydrofolate</name>
        <dbReference type="ChEBI" id="CHEBI:57453"/>
    </ligand>
</feature>
<dbReference type="InterPro" id="IPR037022">
    <property type="entry name" value="Formyl_trans_C_sf"/>
</dbReference>
<organism evidence="11 12">
    <name type="scientific">Henriciella algicola</name>
    <dbReference type="NCBI Taxonomy" id="1608422"/>
    <lineage>
        <taxon>Bacteria</taxon>
        <taxon>Pseudomonadati</taxon>
        <taxon>Pseudomonadota</taxon>
        <taxon>Alphaproteobacteria</taxon>
        <taxon>Hyphomonadales</taxon>
        <taxon>Hyphomonadaceae</taxon>
        <taxon>Henriciella</taxon>
    </lineage>
</organism>
<dbReference type="GO" id="GO:0005829">
    <property type="term" value="C:cytosol"/>
    <property type="evidence" value="ECO:0007669"/>
    <property type="project" value="TreeGrafter"/>
</dbReference>
<dbReference type="SUPFAM" id="SSF50486">
    <property type="entry name" value="FMT C-terminal domain-like"/>
    <property type="match status" value="1"/>
</dbReference>
<evidence type="ECO:0000259" key="10">
    <source>
        <dbReference type="Pfam" id="PF02911"/>
    </source>
</evidence>
<comment type="caution">
    <text evidence="11">The sequence shown here is derived from an EMBL/GenBank/DDBJ whole genome shotgun (WGS) entry which is preliminary data.</text>
</comment>
<dbReference type="HAMAP" id="MF_00182">
    <property type="entry name" value="Formyl_trans"/>
    <property type="match status" value="1"/>
</dbReference>
<dbReference type="Proteomes" id="UP000265845">
    <property type="component" value="Unassembled WGS sequence"/>
</dbReference>
<dbReference type="Gene3D" id="3.40.50.170">
    <property type="entry name" value="Formyl transferase, N-terminal domain"/>
    <property type="match status" value="1"/>
</dbReference>
<dbReference type="InterPro" id="IPR002376">
    <property type="entry name" value="Formyl_transf_N"/>
</dbReference>
<dbReference type="InterPro" id="IPR036477">
    <property type="entry name" value="Formyl_transf_N_sf"/>
</dbReference>
<dbReference type="SUPFAM" id="SSF53328">
    <property type="entry name" value="Formyltransferase"/>
    <property type="match status" value="1"/>
</dbReference>
<evidence type="ECO:0000256" key="3">
    <source>
        <dbReference type="ARBA" id="ARBA00012261"/>
    </source>
</evidence>
<dbReference type="InterPro" id="IPR041711">
    <property type="entry name" value="Met-tRNA-FMT_N"/>
</dbReference>
<keyword evidence="5 8" id="KW-0808">Transferase</keyword>
<dbReference type="EC" id="2.1.2.9" evidence="3 8"/>
<keyword evidence="12" id="KW-1185">Reference proteome</keyword>
<evidence type="ECO:0000259" key="9">
    <source>
        <dbReference type="Pfam" id="PF00551"/>
    </source>
</evidence>
<accession>A0A399RDI0</accession>
<dbReference type="Gene3D" id="3.10.25.10">
    <property type="entry name" value="Formyl transferase, C-terminal domain"/>
    <property type="match status" value="1"/>
</dbReference>
<dbReference type="InterPro" id="IPR005793">
    <property type="entry name" value="Formyl_trans_C"/>
</dbReference>
<comment type="similarity">
    <text evidence="2 8">Belongs to the Fmt family.</text>
</comment>
<dbReference type="NCBIfam" id="TIGR00460">
    <property type="entry name" value="fmt"/>
    <property type="match status" value="1"/>
</dbReference>
<dbReference type="InterPro" id="IPR011034">
    <property type="entry name" value="Formyl_transferase-like_C_sf"/>
</dbReference>
<feature type="domain" description="Formyl transferase C-terminal" evidence="10">
    <location>
        <begin position="207"/>
        <end position="308"/>
    </location>
</feature>
<dbReference type="CDD" id="cd08704">
    <property type="entry name" value="Met_tRNA_FMT_C"/>
    <property type="match status" value="1"/>
</dbReference>
<comment type="function">
    <text evidence="1 8">Attaches a formyl group to the free amino group of methionyl-tRNA(fMet). The formyl group appears to play a dual role in the initiator identity of N-formylmethionyl-tRNA by promoting its recognition by IF2 and preventing the misappropriation of this tRNA by the elongation apparatus.</text>
</comment>
<feature type="domain" description="Formyl transferase N-terminal" evidence="9">
    <location>
        <begin position="6"/>
        <end position="184"/>
    </location>
</feature>
<dbReference type="PANTHER" id="PTHR11138:SF5">
    <property type="entry name" value="METHIONYL-TRNA FORMYLTRANSFERASE, MITOCHONDRIAL"/>
    <property type="match status" value="1"/>
</dbReference>
<dbReference type="GO" id="GO:0004479">
    <property type="term" value="F:methionyl-tRNA formyltransferase activity"/>
    <property type="evidence" value="ECO:0007669"/>
    <property type="project" value="UniProtKB-UniRule"/>
</dbReference>
<evidence type="ECO:0000256" key="4">
    <source>
        <dbReference type="ARBA" id="ARBA00016014"/>
    </source>
</evidence>
<dbReference type="CDD" id="cd08646">
    <property type="entry name" value="FMT_core_Met-tRNA-FMT_N"/>
    <property type="match status" value="1"/>
</dbReference>
<evidence type="ECO:0000256" key="6">
    <source>
        <dbReference type="ARBA" id="ARBA00022917"/>
    </source>
</evidence>
<sequence>MTKPLRLAFMGSPDFSVPLLAALIEAGHEVACVYSQPPRPAGRGKKLTPTPVHRYAEAQGIEVRTPKSLKSEDEKAAFAALELDAAVVVAYGLILPQAVLDAPRLGCMNLHASLLPRWRGAAPIQRAIMAGDKVTGVQAMMMEAGLDTGPVLATETTEIAADETGGSLHDRLSSLGAQLAPRALEGLAGGMLTPEPQSEDGVTYAAKLTAADQRIDWTGPAHEIDQQIRGLSPFPGAWFHWTPPGDKEPLRIKALMSEYADHAHDAAPGTLLDDQLLVACGGGKAVRLTRLQKPGSRAMDAGDFLRGNEIKAGTCFA</sequence>
<dbReference type="Pfam" id="PF02911">
    <property type="entry name" value="Formyl_trans_C"/>
    <property type="match status" value="1"/>
</dbReference>